<proteinExistence type="predicted"/>
<organism evidence="1 2">
    <name type="scientific">Fluviicola taffensis (strain DSM 16823 / NCIMB 13979 / RW262)</name>
    <dbReference type="NCBI Taxonomy" id="755732"/>
    <lineage>
        <taxon>Bacteria</taxon>
        <taxon>Pseudomonadati</taxon>
        <taxon>Bacteroidota</taxon>
        <taxon>Flavobacteriia</taxon>
        <taxon>Flavobacteriales</taxon>
        <taxon>Crocinitomicaceae</taxon>
        <taxon>Fluviicola</taxon>
    </lineage>
</organism>
<gene>
    <name evidence="1" type="ordered locus">Fluta_0349</name>
</gene>
<name>F2IDI1_FLUTR</name>
<reference evidence="2" key="2">
    <citation type="submission" date="2011-02" db="EMBL/GenBank/DDBJ databases">
        <title>The complete genome of Fluviicola taffensis DSM 16823.</title>
        <authorList>
            <consortium name="US DOE Joint Genome Institute (JGI-PGF)"/>
            <person name="Lucas S."/>
            <person name="Copeland A."/>
            <person name="Lapidus A."/>
            <person name="Bruce D."/>
            <person name="Goodwin L."/>
            <person name="Pitluck S."/>
            <person name="Kyrpides N."/>
            <person name="Mavromatis K."/>
            <person name="Ivanova N."/>
            <person name="Mikhailova N."/>
            <person name="Pagani I."/>
            <person name="Chertkov O."/>
            <person name="Detter J.C."/>
            <person name="Han C."/>
            <person name="Tapia R."/>
            <person name="Land M."/>
            <person name="Hauser L."/>
            <person name="Markowitz V."/>
            <person name="Cheng J.-F."/>
            <person name="Hugenholtz P."/>
            <person name="Woyke T."/>
            <person name="Wu D."/>
            <person name="Tindall B."/>
            <person name="Pomrenke H.G."/>
            <person name="Brambilla E."/>
            <person name="Klenk H.-P."/>
            <person name="Eisen J.A."/>
        </authorList>
    </citation>
    <scope>NUCLEOTIDE SEQUENCE [LARGE SCALE GENOMIC DNA]</scope>
    <source>
        <strain evidence="2">DSM 16823 / RW262 / RW262</strain>
    </source>
</reference>
<reference evidence="1 2" key="1">
    <citation type="journal article" date="2011" name="Stand. Genomic Sci.">
        <title>Complete genome sequence of the gliding freshwater bacterium Fluviicola taffensis type strain (RW262).</title>
        <authorList>
            <person name="Woyke T."/>
            <person name="Chertkov O."/>
            <person name="Lapidus A."/>
            <person name="Nolan M."/>
            <person name="Lucas S."/>
            <person name="Del Rio T.G."/>
            <person name="Tice H."/>
            <person name="Cheng J.F."/>
            <person name="Tapia R."/>
            <person name="Han C."/>
            <person name="Goodwin L."/>
            <person name="Pitluck S."/>
            <person name="Liolios K."/>
            <person name="Pagani I."/>
            <person name="Ivanova N."/>
            <person name="Huntemann M."/>
            <person name="Mavromatis K."/>
            <person name="Mikhailova N."/>
            <person name="Pati A."/>
            <person name="Chen A."/>
            <person name="Palaniappan K."/>
            <person name="Land M."/>
            <person name="Hauser L."/>
            <person name="Brambilla E.M."/>
            <person name="Rohde M."/>
            <person name="Mwirichia R."/>
            <person name="Sikorski J."/>
            <person name="Tindall B.J."/>
            <person name="Goker M."/>
            <person name="Bristow J."/>
            <person name="Eisen J.A."/>
            <person name="Markowitz V."/>
            <person name="Hugenholtz P."/>
            <person name="Klenk H.P."/>
            <person name="Kyrpides N.C."/>
        </authorList>
    </citation>
    <scope>NUCLEOTIDE SEQUENCE [LARGE SCALE GENOMIC DNA]</scope>
    <source>
        <strain evidence="2">DSM 16823 / RW262 / RW262</strain>
    </source>
</reference>
<accession>F2IDI1</accession>
<dbReference type="EMBL" id="CP002542">
    <property type="protein sequence ID" value="AEA42357.1"/>
    <property type="molecule type" value="Genomic_DNA"/>
</dbReference>
<dbReference type="HOGENOM" id="CLU_304571_0_0_10"/>
<dbReference type="eggNOG" id="COG0419">
    <property type="taxonomic scope" value="Bacteria"/>
</dbReference>
<dbReference type="KEGG" id="fte:Fluta_0349"/>
<evidence type="ECO:0000313" key="2">
    <source>
        <dbReference type="Proteomes" id="UP000007463"/>
    </source>
</evidence>
<dbReference type="STRING" id="755732.Fluta_0349"/>
<keyword evidence="2" id="KW-1185">Reference proteome</keyword>
<dbReference type="AlphaFoldDB" id="F2IDI1"/>
<protein>
    <submittedName>
        <fullName evidence="1">Uncharacterized protein</fullName>
    </submittedName>
</protein>
<dbReference type="Proteomes" id="UP000007463">
    <property type="component" value="Chromosome"/>
</dbReference>
<sequence length="975" mass="105822" precursor="true">MICEFKSKYYFRTMQTRQLLFFVFVILLNFNGNAQMDSVSLAQSKIRAKTLDSIIRANPDKQTDNFSPTDHASLPIGICKKIGDIIYVICIDSARFTPQGATFDVYMAIDWPGAYGKLAFAAKGVSFNPKGVMPGGDGNPITLKLLGDQRLNLGPKNAIVFKGDGSNYIQWGCNGYERANINADILFSQQMIHKPGGGQVKANIQVNVADLSKIMFQTSMDPFIINGLDDFEFRVSQLVVDRNDSINPSGINLPLATRNLYPDIGNWTGFYAHNLSVKLPPKLSRGSSETTVGVTDLVIDDNGVSGDFFATGIFSVGEGDMDSWGFSIDSLVLGIEYNRLVDGRLAGKIRVEPLNNAEFVYRAGVYKPNDNSPLIYDFTAKTTNNYTYELTMFNSTLRLAPNCMIHVQVVSGKFTPDITLNGSLTYNGAKARLNKLTFQSLNIGTKAPYIYGGTFALTSDSVGDDGEPNKVARLPISLNYLELGITQTQVILKVDLSLKLGGEDNSNSFGASTFVGVITKRVTGADGRQKLKFDKFKIYDISLAISTNPFTLNGVIAIRDDDPVYGDMFFGAISFKLNAIMNDFAGVSVGFGKLNSKRYWYVDASVPISIPIGQFALITNLFGGVQYGVRSTLTPAQKLDRAFSGAMNPTQGAPTSSAIPFIPDPTLGLGFSAGVALVAIPGESVLNGEAIFSIQFNANGGLANINFFGRATMLVTRSDRSKSNATKVEGSVSVNYDNVNKVFDAQIDALAIVPGILQGNCNLKIHIDKHDWYFWLNRPSNRATIEVLNLFTASTYFMVGTQIDPMPPPPSYVTNLISASPIISTDMSSVSTGNGFATGMMIAANFGGEFPKETNWRGYAYASVGAGFDITMFKLSPTAHCEGSTGKVGFNNWYLMGQVYAWLSGGMGVRHYKDDGELKKEYSVASIDAAALLQGRLPKPTFVYGAVGFSVKLLGIINLDFQADIEIGNDCAIIN</sequence>
<evidence type="ECO:0000313" key="1">
    <source>
        <dbReference type="EMBL" id="AEA42357.1"/>
    </source>
</evidence>